<dbReference type="Proteomes" id="UP000636800">
    <property type="component" value="Chromosome 6"/>
</dbReference>
<feature type="region of interest" description="Disordered" evidence="4">
    <location>
        <begin position="13"/>
        <end position="43"/>
    </location>
</feature>
<accession>A0A835QTU0</accession>
<evidence type="ECO:0000256" key="4">
    <source>
        <dbReference type="SAM" id="MobiDB-lite"/>
    </source>
</evidence>
<evidence type="ECO:0008006" key="7">
    <source>
        <dbReference type="Google" id="ProtNLM"/>
    </source>
</evidence>
<sequence length="962" mass="108273">MDCVSLTAQFDDLEVGEDQSSEDGMEEVSDSESEGYELEPESMTGKGIKRLCSELLELKKVSDEDFQRNIYSNYSAFLRIFEEVGGIEREIMQMKKHVSTQRMLVEELMSGVHVDINFDNLDHAEDESIEDLELDFPTWLESRTQNILETMDTLLSECRMEEALLVLEKETKVLQKLQKEKGCLLTIISPFASAILDCKSMLVERFTSVAEHRRVTMPELHNALLGLCRLGEAHQASILLLNFFRLKLETSANELKRFEPFAHGSHILQLFKLVFSTVHQAARSFVILFGDSSPHASGLLQWARVELEVICHSFHAYIQSNTDTIFNLGLTVEIVGSCFFFVSLLEKEGFMLQPDLMKLMKPCILEVLQIQVDHLRKVIILSTKIDNWTLYKYFISRISGDKSSLPEKNQQLGYCQLTISGKKFITLMQMFLTDGFLLHAFHVESFVLKGLADLFGEYTMALETAMTVREHVEESDVMQIISAQGLQQQISILVNLSALVQLLSTVVNNSLNATMVSSSMLLPEQAELSSKKEPDTWKLSIQQASDRLRNYFCMQFLSGIINHGDYELIKSLDTCSCGHCITGSSDALMPSFAFQELFLRLRQLEEHCKCKFLIEDGILNGLNSEIIKMTILWLSEKWQFFKNTRSHIQLLLDVHFLIEIARLEVQDPNDLMVEALDLAANMSLELSKKHPKSEFPDEVLAANAAKAAIKTILETEVAEPDEDCSNPVICTTYIEDEQAAAGANTSNDRLNETIFTDNLYVEDSTNILAEESGWNLDLLKADSELETGEYLKNIESVGSLERQDGNVNVVNLSNSYEAFAQVDCFSFETLVDGPLPAPRIIGLVSCTNETDACLSATDGQSSNDDKICMLDSQHSNENPSNAVEFENDGTEGMDSSGEKISGDQGRGDHYLKYPSERKERPKHGGSTERFKPRKASEKLKHGQAVDSSGKNRKGKTTRPLWQ</sequence>
<keyword evidence="2" id="KW-0813">Transport</keyword>
<dbReference type="SUPFAM" id="SSF74788">
    <property type="entry name" value="Cullin repeat-like"/>
    <property type="match status" value="1"/>
</dbReference>
<dbReference type="AlphaFoldDB" id="A0A835QTU0"/>
<evidence type="ECO:0000313" key="5">
    <source>
        <dbReference type="EMBL" id="KAG0475994.1"/>
    </source>
</evidence>
<dbReference type="GO" id="GO:0008104">
    <property type="term" value="P:intracellular protein localization"/>
    <property type="evidence" value="ECO:0007669"/>
    <property type="project" value="TreeGrafter"/>
</dbReference>
<feature type="compositionally biased region" description="Polar residues" evidence="4">
    <location>
        <begin position="872"/>
        <end position="881"/>
    </location>
</feature>
<evidence type="ECO:0000256" key="1">
    <source>
        <dbReference type="ARBA" id="ARBA00007210"/>
    </source>
</evidence>
<feature type="compositionally biased region" description="Basic and acidic residues" evidence="4">
    <location>
        <begin position="896"/>
        <end position="919"/>
    </location>
</feature>
<dbReference type="EMBL" id="JADCNL010000006">
    <property type="protein sequence ID" value="KAG0475994.1"/>
    <property type="molecule type" value="Genomic_DNA"/>
</dbReference>
<feature type="region of interest" description="Disordered" evidence="4">
    <location>
        <begin position="856"/>
        <end position="962"/>
    </location>
</feature>
<dbReference type="PANTHER" id="PTHR21426">
    <property type="entry name" value="EXOCYST COMPLEX COMPONENT 8"/>
    <property type="match status" value="1"/>
</dbReference>
<dbReference type="GO" id="GO:0006887">
    <property type="term" value="P:exocytosis"/>
    <property type="evidence" value="ECO:0007669"/>
    <property type="project" value="UniProtKB-KW"/>
</dbReference>
<dbReference type="InterPro" id="IPR033961">
    <property type="entry name" value="Exo84"/>
</dbReference>
<feature type="compositionally biased region" description="Acidic residues" evidence="4">
    <location>
        <begin position="13"/>
        <end position="40"/>
    </location>
</feature>
<keyword evidence="3" id="KW-0268">Exocytosis</keyword>
<evidence type="ECO:0000313" key="6">
    <source>
        <dbReference type="Proteomes" id="UP000636800"/>
    </source>
</evidence>
<dbReference type="OrthoDB" id="435038at2759"/>
<keyword evidence="6" id="KW-1185">Reference proteome</keyword>
<dbReference type="GO" id="GO:0006893">
    <property type="term" value="P:Golgi to plasma membrane transport"/>
    <property type="evidence" value="ECO:0007669"/>
    <property type="project" value="TreeGrafter"/>
</dbReference>
<dbReference type="PANTHER" id="PTHR21426:SF13">
    <property type="entry name" value="OS08G0566700 PROTEIN"/>
    <property type="match status" value="1"/>
</dbReference>
<gene>
    <name evidence="5" type="ORF">HPP92_012835</name>
</gene>
<proteinExistence type="inferred from homology"/>
<evidence type="ECO:0000256" key="2">
    <source>
        <dbReference type="ARBA" id="ARBA00022448"/>
    </source>
</evidence>
<dbReference type="Pfam" id="PF08700">
    <property type="entry name" value="VPS51_Exo84_N"/>
    <property type="match status" value="1"/>
</dbReference>
<comment type="similarity">
    <text evidence="1">Belongs to the EXO84 family.</text>
</comment>
<organism evidence="5 6">
    <name type="scientific">Vanilla planifolia</name>
    <name type="common">Vanilla</name>
    <dbReference type="NCBI Taxonomy" id="51239"/>
    <lineage>
        <taxon>Eukaryota</taxon>
        <taxon>Viridiplantae</taxon>
        <taxon>Streptophyta</taxon>
        <taxon>Embryophyta</taxon>
        <taxon>Tracheophyta</taxon>
        <taxon>Spermatophyta</taxon>
        <taxon>Magnoliopsida</taxon>
        <taxon>Liliopsida</taxon>
        <taxon>Asparagales</taxon>
        <taxon>Orchidaceae</taxon>
        <taxon>Vanilloideae</taxon>
        <taxon>Vanilleae</taxon>
        <taxon>Vanilla</taxon>
    </lineage>
</organism>
<name>A0A835QTU0_VANPL</name>
<comment type="caution">
    <text evidence="5">The sequence shown here is derived from an EMBL/GenBank/DDBJ whole genome shotgun (WGS) entry which is preliminary data.</text>
</comment>
<dbReference type="GO" id="GO:0000145">
    <property type="term" value="C:exocyst"/>
    <property type="evidence" value="ECO:0007669"/>
    <property type="project" value="InterPro"/>
</dbReference>
<protein>
    <recommendedName>
        <fullName evidence="7">Exocyst component Exo84 C-terminal domain-containing protein</fullName>
    </recommendedName>
</protein>
<reference evidence="5 6" key="1">
    <citation type="journal article" date="2020" name="Nat. Food">
        <title>A phased Vanilla planifolia genome enables genetic improvement of flavour and production.</title>
        <authorList>
            <person name="Hasing T."/>
            <person name="Tang H."/>
            <person name="Brym M."/>
            <person name="Khazi F."/>
            <person name="Huang T."/>
            <person name="Chambers A.H."/>
        </authorList>
    </citation>
    <scope>NUCLEOTIDE SEQUENCE [LARGE SCALE GENOMIC DNA]</scope>
    <source>
        <tissue evidence="5">Leaf</tissue>
    </source>
</reference>
<evidence type="ECO:0000256" key="3">
    <source>
        <dbReference type="ARBA" id="ARBA00022483"/>
    </source>
</evidence>
<dbReference type="InterPro" id="IPR016159">
    <property type="entry name" value="Cullin_repeat-like_dom_sf"/>
</dbReference>
<feature type="compositionally biased region" description="Basic and acidic residues" evidence="4">
    <location>
        <begin position="925"/>
        <end position="940"/>
    </location>
</feature>